<reference evidence="1" key="1">
    <citation type="submission" date="2023-06" db="EMBL/GenBank/DDBJ databases">
        <authorList>
            <person name="Delattre M."/>
        </authorList>
    </citation>
    <scope>NUCLEOTIDE SEQUENCE</scope>
    <source>
        <strain evidence="1">AF72</strain>
    </source>
</reference>
<name>A0AA36GB29_9BILA</name>
<dbReference type="AlphaFoldDB" id="A0AA36GB29"/>
<feature type="non-terminal residue" evidence="1">
    <location>
        <position position="1"/>
    </location>
</feature>
<accession>A0AA36GB29</accession>
<evidence type="ECO:0000313" key="1">
    <source>
        <dbReference type="EMBL" id="CAJ0579050.1"/>
    </source>
</evidence>
<evidence type="ECO:0000313" key="2">
    <source>
        <dbReference type="Proteomes" id="UP001177023"/>
    </source>
</evidence>
<organism evidence="1 2">
    <name type="scientific">Mesorhabditis spiculigera</name>
    <dbReference type="NCBI Taxonomy" id="96644"/>
    <lineage>
        <taxon>Eukaryota</taxon>
        <taxon>Metazoa</taxon>
        <taxon>Ecdysozoa</taxon>
        <taxon>Nematoda</taxon>
        <taxon>Chromadorea</taxon>
        <taxon>Rhabditida</taxon>
        <taxon>Rhabditina</taxon>
        <taxon>Rhabditomorpha</taxon>
        <taxon>Rhabditoidea</taxon>
        <taxon>Rhabditidae</taxon>
        <taxon>Mesorhabditinae</taxon>
        <taxon>Mesorhabditis</taxon>
    </lineage>
</organism>
<dbReference type="EMBL" id="CATQJA010002655">
    <property type="protein sequence ID" value="CAJ0579050.1"/>
    <property type="molecule type" value="Genomic_DNA"/>
</dbReference>
<gene>
    <name evidence="1" type="ORF">MSPICULIGERA_LOCUS17283</name>
</gene>
<proteinExistence type="predicted"/>
<keyword evidence="2" id="KW-1185">Reference proteome</keyword>
<sequence>MAAGCLSIEGYEITSILNIPCLAPTFDSMGAFEETNLMQLQDDVSATQLHAALLRDVHPASTVKKSEAPA</sequence>
<dbReference type="Proteomes" id="UP001177023">
    <property type="component" value="Unassembled WGS sequence"/>
</dbReference>
<protein>
    <submittedName>
        <fullName evidence="1">Uncharacterized protein</fullName>
    </submittedName>
</protein>
<comment type="caution">
    <text evidence="1">The sequence shown here is derived from an EMBL/GenBank/DDBJ whole genome shotgun (WGS) entry which is preliminary data.</text>
</comment>